<evidence type="ECO:0000313" key="1">
    <source>
        <dbReference type="EMBL" id="CAA9409566.1"/>
    </source>
</evidence>
<dbReference type="EC" id="2.7.7.-" evidence="1"/>
<reference evidence="1" key="1">
    <citation type="submission" date="2020-02" db="EMBL/GenBank/DDBJ databases">
        <authorList>
            <person name="Meier V. D."/>
        </authorList>
    </citation>
    <scope>NUCLEOTIDE SEQUENCE</scope>
    <source>
        <strain evidence="1">AVDCRST_MAG60</strain>
    </source>
</reference>
<dbReference type="GO" id="GO:0016779">
    <property type="term" value="F:nucleotidyltransferase activity"/>
    <property type="evidence" value="ECO:0007669"/>
    <property type="project" value="UniProtKB-KW"/>
</dbReference>
<keyword evidence="1" id="KW-0808">Transferase</keyword>
<organism evidence="1">
    <name type="scientific">uncultured Nocardioides sp</name>
    <dbReference type="NCBI Taxonomy" id="198441"/>
    <lineage>
        <taxon>Bacteria</taxon>
        <taxon>Bacillati</taxon>
        <taxon>Actinomycetota</taxon>
        <taxon>Actinomycetes</taxon>
        <taxon>Propionibacteriales</taxon>
        <taxon>Nocardioidaceae</taxon>
        <taxon>Nocardioides</taxon>
        <taxon>environmental samples</taxon>
    </lineage>
</organism>
<accession>A0A6J4PFM2</accession>
<gene>
    <name evidence="1" type="ORF">AVDCRST_MAG60-2512</name>
</gene>
<feature type="non-terminal residue" evidence="1">
    <location>
        <position position="1"/>
    </location>
</feature>
<proteinExistence type="predicted"/>
<protein>
    <submittedName>
        <fullName evidence="1">DNA primase</fullName>
        <ecNumber evidence="1">2.7.7.-</ecNumber>
    </submittedName>
</protein>
<feature type="non-terminal residue" evidence="1">
    <location>
        <position position="38"/>
    </location>
</feature>
<keyword evidence="1" id="KW-0548">Nucleotidyltransferase</keyword>
<dbReference type="EMBL" id="CADCUN010000277">
    <property type="protein sequence ID" value="CAA9409566.1"/>
    <property type="molecule type" value="Genomic_DNA"/>
</dbReference>
<name>A0A6J4PFM2_9ACTN</name>
<dbReference type="AlphaFoldDB" id="A0A6J4PFM2"/>
<sequence length="38" mass="4566">GRQDPRGRHRRGAGEGAHRRRRLVLRHLAQGWWRVAQR</sequence>